<gene>
    <name evidence="1" type="ORF">L9F63_011579</name>
</gene>
<feature type="non-terminal residue" evidence="1">
    <location>
        <position position="1"/>
    </location>
</feature>
<keyword evidence="2" id="KW-1185">Reference proteome</keyword>
<dbReference type="EMBL" id="JASPKZ010001600">
    <property type="protein sequence ID" value="KAJ9597578.1"/>
    <property type="molecule type" value="Genomic_DNA"/>
</dbReference>
<accession>A0AAD8AGX2</accession>
<evidence type="ECO:0000313" key="2">
    <source>
        <dbReference type="Proteomes" id="UP001233999"/>
    </source>
</evidence>
<name>A0AAD8AGX2_DIPPU</name>
<reference evidence="1" key="1">
    <citation type="journal article" date="2023" name="IScience">
        <title>Live-bearing cockroach genome reveals convergent evolutionary mechanisms linked to viviparity in insects and beyond.</title>
        <authorList>
            <person name="Fouks B."/>
            <person name="Harrison M.C."/>
            <person name="Mikhailova A.A."/>
            <person name="Marchal E."/>
            <person name="English S."/>
            <person name="Carruthers M."/>
            <person name="Jennings E.C."/>
            <person name="Chiamaka E.L."/>
            <person name="Frigard R.A."/>
            <person name="Pippel M."/>
            <person name="Attardo G.M."/>
            <person name="Benoit J.B."/>
            <person name="Bornberg-Bauer E."/>
            <person name="Tobe S.S."/>
        </authorList>
    </citation>
    <scope>NUCLEOTIDE SEQUENCE</scope>
    <source>
        <strain evidence="1">Stay&amp;Tobe</strain>
    </source>
</reference>
<dbReference type="AlphaFoldDB" id="A0AAD8AGX2"/>
<proteinExistence type="predicted"/>
<dbReference type="Proteomes" id="UP001233999">
    <property type="component" value="Unassembled WGS sequence"/>
</dbReference>
<organism evidence="1 2">
    <name type="scientific">Diploptera punctata</name>
    <name type="common">Pacific beetle cockroach</name>
    <dbReference type="NCBI Taxonomy" id="6984"/>
    <lineage>
        <taxon>Eukaryota</taxon>
        <taxon>Metazoa</taxon>
        <taxon>Ecdysozoa</taxon>
        <taxon>Arthropoda</taxon>
        <taxon>Hexapoda</taxon>
        <taxon>Insecta</taxon>
        <taxon>Pterygota</taxon>
        <taxon>Neoptera</taxon>
        <taxon>Polyneoptera</taxon>
        <taxon>Dictyoptera</taxon>
        <taxon>Blattodea</taxon>
        <taxon>Blaberoidea</taxon>
        <taxon>Blaberidae</taxon>
        <taxon>Diplopterinae</taxon>
        <taxon>Diploptera</taxon>
    </lineage>
</organism>
<comment type="caution">
    <text evidence="1">The sequence shown here is derived from an EMBL/GenBank/DDBJ whole genome shotgun (WGS) entry which is preliminary data.</text>
</comment>
<reference evidence="1" key="2">
    <citation type="submission" date="2023-05" db="EMBL/GenBank/DDBJ databases">
        <authorList>
            <person name="Fouks B."/>
        </authorList>
    </citation>
    <scope>NUCLEOTIDE SEQUENCE</scope>
    <source>
        <strain evidence="1">Stay&amp;Tobe</strain>
        <tissue evidence="1">Testes</tissue>
    </source>
</reference>
<evidence type="ECO:0000313" key="1">
    <source>
        <dbReference type="EMBL" id="KAJ9597578.1"/>
    </source>
</evidence>
<sequence length="64" mass="7332">NLQIDIFFVSLVFTKISYRKKQVTGEGNFSVEGETFKCNEVFTVGSQITSLNFLTQCNRYKLIS</sequence>
<protein>
    <submittedName>
        <fullName evidence="1">Uncharacterized protein</fullName>
    </submittedName>
</protein>
<feature type="non-terminal residue" evidence="1">
    <location>
        <position position="64"/>
    </location>
</feature>